<reference evidence="1" key="1">
    <citation type="journal article" date="2023" name="Mol. Phylogenet. Evol.">
        <title>Genome-scale phylogeny and comparative genomics of the fungal order Sordariales.</title>
        <authorList>
            <person name="Hensen N."/>
            <person name="Bonometti L."/>
            <person name="Westerberg I."/>
            <person name="Brannstrom I.O."/>
            <person name="Guillou S."/>
            <person name="Cros-Aarteil S."/>
            <person name="Calhoun S."/>
            <person name="Haridas S."/>
            <person name="Kuo A."/>
            <person name="Mondo S."/>
            <person name="Pangilinan J."/>
            <person name="Riley R."/>
            <person name="LaButti K."/>
            <person name="Andreopoulos B."/>
            <person name="Lipzen A."/>
            <person name="Chen C."/>
            <person name="Yan M."/>
            <person name="Daum C."/>
            <person name="Ng V."/>
            <person name="Clum A."/>
            <person name="Steindorff A."/>
            <person name="Ohm R.A."/>
            <person name="Martin F."/>
            <person name="Silar P."/>
            <person name="Natvig D.O."/>
            <person name="Lalanne C."/>
            <person name="Gautier V."/>
            <person name="Ament-Velasquez S.L."/>
            <person name="Kruys A."/>
            <person name="Hutchinson M.I."/>
            <person name="Powell A.J."/>
            <person name="Barry K."/>
            <person name="Miller A.N."/>
            <person name="Grigoriev I.V."/>
            <person name="Debuchy R."/>
            <person name="Gladieux P."/>
            <person name="Hiltunen Thoren M."/>
            <person name="Johannesson H."/>
        </authorList>
    </citation>
    <scope>NUCLEOTIDE SEQUENCE</scope>
    <source>
        <strain evidence="1">CBS 538.74</strain>
    </source>
</reference>
<dbReference type="PANTHER" id="PTHR38886">
    <property type="entry name" value="SESA DOMAIN-CONTAINING PROTEIN"/>
    <property type="match status" value="1"/>
</dbReference>
<gene>
    <name evidence="1" type="ORF">C8A00DRAFT_40188</name>
</gene>
<evidence type="ECO:0000313" key="2">
    <source>
        <dbReference type="Proteomes" id="UP001302745"/>
    </source>
</evidence>
<dbReference type="EMBL" id="MU856850">
    <property type="protein sequence ID" value="KAK4157476.1"/>
    <property type="molecule type" value="Genomic_DNA"/>
</dbReference>
<dbReference type="Proteomes" id="UP001302745">
    <property type="component" value="Unassembled WGS sequence"/>
</dbReference>
<evidence type="ECO:0000313" key="1">
    <source>
        <dbReference type="EMBL" id="KAK4157476.1"/>
    </source>
</evidence>
<accession>A0AAN7A237</accession>
<sequence>MEAALTFGSLGDIIAICQLAVQLSRALALGCKAVGGSAKDYQDLREDLALFVQILLQVVATYQERENSVYLTGLDNTTKAVVEQCASLIDAALHHFGTRYHGGLQPEGSGSKWRDAYKKIEWSVREKERLQELREMLRKNTERLTLLNGLAARKSARVDNATMLARIDEVQCLVSAEATCREEMLRLLKQQHNMANRQAVELKAVKSQLESLASVVEIKETLAQIAKVVVSFQVSASASTFLRYIDPTKDLPVIVDDPLGRQPFTIC</sequence>
<name>A0AAN7A237_9PEZI</name>
<dbReference type="AlphaFoldDB" id="A0AAN7A237"/>
<reference evidence="1" key="2">
    <citation type="submission" date="2023-05" db="EMBL/GenBank/DDBJ databases">
        <authorList>
            <consortium name="Lawrence Berkeley National Laboratory"/>
            <person name="Steindorff A."/>
            <person name="Hensen N."/>
            <person name="Bonometti L."/>
            <person name="Westerberg I."/>
            <person name="Brannstrom I.O."/>
            <person name="Guillou S."/>
            <person name="Cros-Aarteil S."/>
            <person name="Calhoun S."/>
            <person name="Haridas S."/>
            <person name="Kuo A."/>
            <person name="Mondo S."/>
            <person name="Pangilinan J."/>
            <person name="Riley R."/>
            <person name="Labutti K."/>
            <person name="Andreopoulos B."/>
            <person name="Lipzen A."/>
            <person name="Chen C."/>
            <person name="Yanf M."/>
            <person name="Daum C."/>
            <person name="Ng V."/>
            <person name="Clum A."/>
            <person name="Ohm R."/>
            <person name="Martin F."/>
            <person name="Silar P."/>
            <person name="Natvig D."/>
            <person name="Lalanne C."/>
            <person name="Gautier V."/>
            <person name="Ament-Velasquez S.L."/>
            <person name="Kruys A."/>
            <person name="Hutchinson M.I."/>
            <person name="Powell A.J."/>
            <person name="Barry K."/>
            <person name="Miller A.N."/>
            <person name="Grigoriev I.V."/>
            <person name="Debuchy R."/>
            <person name="Gladieux P."/>
            <person name="Thoren M.H."/>
            <person name="Johannesson H."/>
        </authorList>
    </citation>
    <scope>NUCLEOTIDE SEQUENCE</scope>
    <source>
        <strain evidence="1">CBS 538.74</strain>
    </source>
</reference>
<protein>
    <recommendedName>
        <fullName evidence="3">Fungal N-terminal domain-containing protein</fullName>
    </recommendedName>
</protein>
<organism evidence="1 2">
    <name type="scientific">Chaetomidium leptoderma</name>
    <dbReference type="NCBI Taxonomy" id="669021"/>
    <lineage>
        <taxon>Eukaryota</taxon>
        <taxon>Fungi</taxon>
        <taxon>Dikarya</taxon>
        <taxon>Ascomycota</taxon>
        <taxon>Pezizomycotina</taxon>
        <taxon>Sordariomycetes</taxon>
        <taxon>Sordariomycetidae</taxon>
        <taxon>Sordariales</taxon>
        <taxon>Chaetomiaceae</taxon>
        <taxon>Chaetomidium</taxon>
    </lineage>
</organism>
<evidence type="ECO:0008006" key="3">
    <source>
        <dbReference type="Google" id="ProtNLM"/>
    </source>
</evidence>
<proteinExistence type="predicted"/>
<keyword evidence="2" id="KW-1185">Reference proteome</keyword>
<dbReference type="PANTHER" id="PTHR38886:SF1">
    <property type="entry name" value="NACHT-NTPASE AND P-LOOP NTPASES N-TERMINAL DOMAIN-CONTAINING PROTEIN"/>
    <property type="match status" value="1"/>
</dbReference>
<comment type="caution">
    <text evidence="1">The sequence shown here is derived from an EMBL/GenBank/DDBJ whole genome shotgun (WGS) entry which is preliminary data.</text>
</comment>